<feature type="domain" description="Myb-like" evidence="1">
    <location>
        <begin position="101"/>
        <end position="151"/>
    </location>
</feature>
<dbReference type="GO" id="GO:0000978">
    <property type="term" value="F:RNA polymerase II cis-regulatory region sequence-specific DNA binding"/>
    <property type="evidence" value="ECO:0007669"/>
    <property type="project" value="TreeGrafter"/>
</dbReference>
<evidence type="ECO:0000259" key="2">
    <source>
        <dbReference type="PROSITE" id="PS51294"/>
    </source>
</evidence>
<dbReference type="PROSITE" id="PS51294">
    <property type="entry name" value="HTH_MYB"/>
    <property type="match status" value="2"/>
</dbReference>
<dbReference type="Pfam" id="PF00249">
    <property type="entry name" value="Myb_DNA-binding"/>
    <property type="match status" value="2"/>
</dbReference>
<dbReference type="PROSITE" id="PS50090">
    <property type="entry name" value="MYB_LIKE"/>
    <property type="match status" value="2"/>
</dbReference>
<dbReference type="GeneID" id="94843944"/>
<dbReference type="PANTHER" id="PTHR45614">
    <property type="entry name" value="MYB PROTEIN-RELATED"/>
    <property type="match status" value="1"/>
</dbReference>
<dbReference type="SUPFAM" id="SSF46689">
    <property type="entry name" value="Homeodomain-like"/>
    <property type="match status" value="1"/>
</dbReference>
<evidence type="ECO:0008006" key="5">
    <source>
        <dbReference type="Google" id="ProtNLM"/>
    </source>
</evidence>
<dbReference type="GO" id="GO:0005634">
    <property type="term" value="C:nucleus"/>
    <property type="evidence" value="ECO:0007669"/>
    <property type="project" value="TreeGrafter"/>
</dbReference>
<dbReference type="Gene3D" id="1.10.10.60">
    <property type="entry name" value="Homeodomain-like"/>
    <property type="match status" value="2"/>
</dbReference>
<gene>
    <name evidence="3" type="ORF">TRFO_33722</name>
</gene>
<name>A0A1J4JKZ5_9EUKA</name>
<dbReference type="Proteomes" id="UP000179807">
    <property type="component" value="Unassembled WGS sequence"/>
</dbReference>
<feature type="domain" description="HTH myb-type" evidence="2">
    <location>
        <begin position="49"/>
        <end position="104"/>
    </location>
</feature>
<dbReference type="InterPro" id="IPR001005">
    <property type="entry name" value="SANT/Myb"/>
</dbReference>
<dbReference type="VEuPathDB" id="TrichDB:TRFO_33722"/>
<dbReference type="InterPro" id="IPR009057">
    <property type="entry name" value="Homeodomain-like_sf"/>
</dbReference>
<dbReference type="CDD" id="cd00167">
    <property type="entry name" value="SANT"/>
    <property type="match status" value="2"/>
</dbReference>
<dbReference type="EMBL" id="MLAK01000988">
    <property type="protein sequence ID" value="OHS99762.1"/>
    <property type="molecule type" value="Genomic_DNA"/>
</dbReference>
<protein>
    <recommendedName>
        <fullName evidence="5">Myb-like DNA-binding domain containing protein</fullName>
    </recommendedName>
</protein>
<organism evidence="3 4">
    <name type="scientific">Tritrichomonas foetus</name>
    <dbReference type="NCBI Taxonomy" id="1144522"/>
    <lineage>
        <taxon>Eukaryota</taxon>
        <taxon>Metamonada</taxon>
        <taxon>Parabasalia</taxon>
        <taxon>Tritrichomonadida</taxon>
        <taxon>Tritrichomonadidae</taxon>
        <taxon>Tritrichomonas</taxon>
    </lineage>
</organism>
<sequence length="284" mass="33276">MTEELFFYEGDIHAFQNWLKHHLNSENWEALKNDNFFTKITKNRFMNLKMSQQRRKFTEDEDNKPYEIISRMGARNWRSIAEQMPGRSGRQCRDRYSNYLMKHLRNDPWTPEEDALLLDKYAQFGSHWSEMVCFFQGRSSNSIKNRWYTNISHKFSKNQQNIQSSSNIVNLAPVANITCLPRLPSIPIARFTQIPGASDLSSSNRELAIAEIDVTRNNLTKKPKQDIKNIKVDHLNDVVHHQISRKIVVKDIRPICQDCECGTKLNKLSTLNFMLLDQPRLTAE</sequence>
<accession>A0A1J4JKZ5</accession>
<dbReference type="PANTHER" id="PTHR45614:SF69">
    <property type="entry name" value="CHROMOSOME UNDETERMINED SCAFFOLD_38, WHOLE GENOME SHOTGUN SEQUENCE"/>
    <property type="match status" value="1"/>
</dbReference>
<comment type="caution">
    <text evidence="3">The sequence shown here is derived from an EMBL/GenBank/DDBJ whole genome shotgun (WGS) entry which is preliminary data.</text>
</comment>
<dbReference type="GO" id="GO:0000981">
    <property type="term" value="F:DNA-binding transcription factor activity, RNA polymerase II-specific"/>
    <property type="evidence" value="ECO:0007669"/>
    <property type="project" value="TreeGrafter"/>
</dbReference>
<dbReference type="InterPro" id="IPR050560">
    <property type="entry name" value="MYB_TF"/>
</dbReference>
<proteinExistence type="predicted"/>
<dbReference type="SMART" id="SM00717">
    <property type="entry name" value="SANT"/>
    <property type="match status" value="2"/>
</dbReference>
<dbReference type="InterPro" id="IPR017930">
    <property type="entry name" value="Myb_dom"/>
</dbReference>
<evidence type="ECO:0000313" key="4">
    <source>
        <dbReference type="Proteomes" id="UP000179807"/>
    </source>
</evidence>
<feature type="domain" description="Myb-like" evidence="1">
    <location>
        <begin position="49"/>
        <end position="100"/>
    </location>
</feature>
<feature type="domain" description="HTH myb-type" evidence="2">
    <location>
        <begin position="108"/>
        <end position="155"/>
    </location>
</feature>
<evidence type="ECO:0000313" key="3">
    <source>
        <dbReference type="EMBL" id="OHS99762.1"/>
    </source>
</evidence>
<keyword evidence="4" id="KW-1185">Reference proteome</keyword>
<reference evidence="3" key="1">
    <citation type="submission" date="2016-10" db="EMBL/GenBank/DDBJ databases">
        <authorList>
            <person name="Benchimol M."/>
            <person name="Almeida L.G."/>
            <person name="Vasconcelos A.T."/>
            <person name="Perreira-Neves A."/>
            <person name="Rosa I.A."/>
            <person name="Tasca T."/>
            <person name="Bogo M.R."/>
            <person name="de Souza W."/>
        </authorList>
    </citation>
    <scope>NUCLEOTIDE SEQUENCE [LARGE SCALE GENOMIC DNA]</scope>
    <source>
        <strain evidence="3">K</strain>
    </source>
</reference>
<dbReference type="AlphaFoldDB" id="A0A1J4JKZ5"/>
<dbReference type="RefSeq" id="XP_068352899.1">
    <property type="nucleotide sequence ID" value="XM_068509240.1"/>
</dbReference>
<evidence type="ECO:0000259" key="1">
    <source>
        <dbReference type="PROSITE" id="PS50090"/>
    </source>
</evidence>